<keyword evidence="5" id="KW-1185">Reference proteome</keyword>
<feature type="domain" description="Cell envelope-related transcriptional attenuator" evidence="3">
    <location>
        <begin position="96"/>
        <end position="240"/>
    </location>
</feature>
<comment type="caution">
    <text evidence="4">The sequence shown here is derived from an EMBL/GenBank/DDBJ whole genome shotgun (WGS) entry which is preliminary data.</text>
</comment>
<dbReference type="OrthoDB" id="27330at2"/>
<comment type="similarity">
    <text evidence="1">Belongs to the LytR/CpsA/Psr (LCP) family.</text>
</comment>
<evidence type="ECO:0000313" key="4">
    <source>
        <dbReference type="EMBL" id="RUT33734.1"/>
    </source>
</evidence>
<dbReference type="NCBIfam" id="TIGR00350">
    <property type="entry name" value="lytR_cpsA_psr"/>
    <property type="match status" value="1"/>
</dbReference>
<evidence type="ECO:0000313" key="5">
    <source>
        <dbReference type="Proteomes" id="UP000272464"/>
    </source>
</evidence>
<dbReference type="PANTHER" id="PTHR33392:SF6">
    <property type="entry name" value="POLYISOPRENYL-TEICHOIC ACID--PEPTIDOGLYCAN TEICHOIC ACID TRANSFERASE TAGU"/>
    <property type="match status" value="1"/>
</dbReference>
<dbReference type="PANTHER" id="PTHR33392">
    <property type="entry name" value="POLYISOPRENYL-TEICHOIC ACID--PEPTIDOGLYCAN TEICHOIC ACID TRANSFERASE TAGU"/>
    <property type="match status" value="1"/>
</dbReference>
<keyword evidence="2" id="KW-0812">Transmembrane</keyword>
<dbReference type="Pfam" id="PF03816">
    <property type="entry name" value="LytR_cpsA_psr"/>
    <property type="match status" value="1"/>
</dbReference>
<feature type="transmembrane region" description="Helical" evidence="2">
    <location>
        <begin position="20"/>
        <end position="37"/>
    </location>
</feature>
<keyword evidence="2" id="KW-1133">Transmembrane helix</keyword>
<dbReference type="RefSeq" id="WP_127198847.1">
    <property type="nucleotide sequence ID" value="NZ_RZNX01000002.1"/>
</dbReference>
<dbReference type="Proteomes" id="UP000272464">
    <property type="component" value="Unassembled WGS sequence"/>
</dbReference>
<reference evidence="4 5" key="1">
    <citation type="submission" date="2018-12" db="EMBL/GenBank/DDBJ databases">
        <authorList>
            <person name="Sun L."/>
            <person name="Chen Z."/>
        </authorList>
    </citation>
    <scope>NUCLEOTIDE SEQUENCE [LARGE SCALE GENOMIC DNA]</scope>
    <source>
        <strain evidence="4 5">3-5-3</strain>
    </source>
</reference>
<organism evidence="4 5">
    <name type="scientific">Paenibacillus zeisoli</name>
    <dbReference type="NCBI Taxonomy" id="2496267"/>
    <lineage>
        <taxon>Bacteria</taxon>
        <taxon>Bacillati</taxon>
        <taxon>Bacillota</taxon>
        <taxon>Bacilli</taxon>
        <taxon>Bacillales</taxon>
        <taxon>Paenibacillaceae</taxon>
        <taxon>Paenibacillus</taxon>
    </lineage>
</organism>
<dbReference type="InterPro" id="IPR004474">
    <property type="entry name" value="LytR_CpsA_psr"/>
</dbReference>
<dbReference type="InterPro" id="IPR050922">
    <property type="entry name" value="LytR/CpsA/Psr_CW_biosynth"/>
</dbReference>
<protein>
    <submittedName>
        <fullName evidence="4">LytR family transcriptional regulator</fullName>
    </submittedName>
</protein>
<proteinExistence type="inferred from homology"/>
<evidence type="ECO:0000256" key="1">
    <source>
        <dbReference type="ARBA" id="ARBA00006068"/>
    </source>
</evidence>
<dbReference type="Gene3D" id="3.40.630.190">
    <property type="entry name" value="LCP protein"/>
    <property type="match status" value="1"/>
</dbReference>
<accession>A0A3S1BUI5</accession>
<evidence type="ECO:0000256" key="2">
    <source>
        <dbReference type="SAM" id="Phobius"/>
    </source>
</evidence>
<sequence length="339" mass="38566">MTEQSLKRLKPKKRNRLRTWGIVLLVIAVLGSGIYVYRKPLAVMAFDMFLSGHVEKKLQKSYAPLQGEQPKPVVYQTKPFTALLLGVDQRDNEPARSDTMIYSVIRPREGKVLLISIPRDTYTEIVGRNKKDKINHAYAFGGEKMSKDTVEAFLGHQAEYYAAINFKGLRDVVDALGGVELPITKDIVNKDKDHEKFTIRAGQPIYNGKDALNFVRYREDSDFNRTKRHQLFLNAMVKRVLQLDQVSKIPELMDIAGANFKTDILPSNIIDLAKQLLTGDNPPQIYSYTIMGKGTRINNVFYDLADKKDVEYAEKLIESWSNPDTADSDLLLPEKQVIE</sequence>
<name>A0A3S1BUI5_9BACL</name>
<dbReference type="EMBL" id="RZNX01000002">
    <property type="protein sequence ID" value="RUT33734.1"/>
    <property type="molecule type" value="Genomic_DNA"/>
</dbReference>
<evidence type="ECO:0000259" key="3">
    <source>
        <dbReference type="Pfam" id="PF03816"/>
    </source>
</evidence>
<dbReference type="AlphaFoldDB" id="A0A3S1BUI5"/>
<gene>
    <name evidence="4" type="ORF">EJP77_08865</name>
</gene>
<keyword evidence="2" id="KW-0472">Membrane</keyword>